<dbReference type="SUPFAM" id="SSF51735">
    <property type="entry name" value="NAD(P)-binding Rossmann-fold domains"/>
    <property type="match status" value="1"/>
</dbReference>
<evidence type="ECO:0000313" key="3">
    <source>
        <dbReference type="Proteomes" id="UP000722989"/>
    </source>
</evidence>
<dbReference type="InterPro" id="IPR036291">
    <property type="entry name" value="NAD(P)-bd_dom_sf"/>
</dbReference>
<gene>
    <name evidence="2" type="ORF">HC031_30645</name>
</gene>
<organism evidence="2 3">
    <name type="scientific">Planosporangium thailandense</name>
    <dbReference type="NCBI Taxonomy" id="765197"/>
    <lineage>
        <taxon>Bacteria</taxon>
        <taxon>Bacillati</taxon>
        <taxon>Actinomycetota</taxon>
        <taxon>Actinomycetes</taxon>
        <taxon>Micromonosporales</taxon>
        <taxon>Micromonosporaceae</taxon>
        <taxon>Planosporangium</taxon>
    </lineage>
</organism>
<dbReference type="Gene3D" id="3.40.50.720">
    <property type="entry name" value="NAD(P)-binding Rossmann-like Domain"/>
    <property type="match status" value="1"/>
</dbReference>
<comment type="caution">
    <text evidence="2">The sequence shown here is derived from an EMBL/GenBank/DDBJ whole genome shotgun (WGS) entry which is preliminary data.</text>
</comment>
<name>A0ABX0Y6K8_9ACTN</name>
<dbReference type="Proteomes" id="UP000722989">
    <property type="component" value="Unassembled WGS sequence"/>
</dbReference>
<dbReference type="PANTHER" id="PTHR11011">
    <property type="entry name" value="MALE STERILITY PROTEIN 2-RELATED"/>
    <property type="match status" value="1"/>
</dbReference>
<reference evidence="2 3" key="1">
    <citation type="submission" date="2020-03" db="EMBL/GenBank/DDBJ databases">
        <title>WGS of the type strain of Planosporangium spp.</title>
        <authorList>
            <person name="Thawai C."/>
        </authorList>
    </citation>
    <scope>NUCLEOTIDE SEQUENCE [LARGE SCALE GENOMIC DNA]</scope>
    <source>
        <strain evidence="2 3">TBRC 5610</strain>
    </source>
</reference>
<keyword evidence="3" id="KW-1185">Reference proteome</keyword>
<dbReference type="InterPro" id="IPR013120">
    <property type="entry name" value="FAR_NAD-bd"/>
</dbReference>
<dbReference type="RefSeq" id="WP_167928944.1">
    <property type="nucleotide sequence ID" value="NZ_JAATVY010000043.1"/>
</dbReference>
<evidence type="ECO:0000313" key="2">
    <source>
        <dbReference type="EMBL" id="NJC74040.1"/>
    </source>
</evidence>
<dbReference type="EMBL" id="JAATVY010000043">
    <property type="protein sequence ID" value="NJC74040.1"/>
    <property type="molecule type" value="Genomic_DNA"/>
</dbReference>
<evidence type="ECO:0000259" key="1">
    <source>
        <dbReference type="Pfam" id="PF07993"/>
    </source>
</evidence>
<proteinExistence type="predicted"/>
<dbReference type="Pfam" id="PF07993">
    <property type="entry name" value="NAD_binding_4"/>
    <property type="match status" value="1"/>
</dbReference>
<dbReference type="InterPro" id="IPR026055">
    <property type="entry name" value="FAR"/>
</dbReference>
<sequence length="340" mass="36414">MRRILVTGATGLVGFEVYDRLRRTAGVAVTGVSRRGSDRLPAVVPWHIGAQPPPVAVGGPWDVIVNAAADVRWSLDPDEARAANVDTVAALRPLASPRTRVIHVSTAYAGGRRGDGSSPDLADYRNSYEWSKAHAERLAREAFARLTVIRPALIVGRRGDGRAARFTGMYTLLRGIATGTVPVIAADPQARLDLVPVDAVAGLILAATADDAHDGAVWTIAGGRSAPTVAHVLDLMMAALNGWRAAGGHDPVPTPRIVPAERWHRFFRPFAREHLTVRQNRMLDLLSVFEPYLAGTVPLSPTHTVADVGACLRTAVSYWAAANPRLAAMTPLPWRGRTAA</sequence>
<accession>A0ABX0Y6K8</accession>
<protein>
    <submittedName>
        <fullName evidence="2">Sugar nucleotide-binding protein</fullName>
    </submittedName>
</protein>
<feature type="domain" description="Thioester reductase (TE)" evidence="1">
    <location>
        <begin position="62"/>
        <end position="202"/>
    </location>
</feature>
<dbReference type="PANTHER" id="PTHR11011:SF45">
    <property type="entry name" value="FATTY ACYL-COA REDUCTASE CG8306-RELATED"/>
    <property type="match status" value="1"/>
</dbReference>